<accession>A0A1G7XX15</accession>
<name>A0A1G7XX15_CHIFI</name>
<sequence>MPIAAQQLKSNVNSTYIFTIVPIFNVNLVRRFVSIFLSIYSVPSQCQFMPLFSTKSRICTALLLAVVVTSAFHPVNNDKGKMRLRGISSATNKTVITYHADKTIAELLTIYQTAEGGYSTTRIPVYKDGRLIKIFVTDEESSQAPVLFSSFEYSAKGKIRRIIYYLDGAVHGYDSLAYNNNGLIVARYFFNDTQDGIAFENNSCQLFRWDNKGNIVRIENMGRVNRKLPFTLSSTATYTYDDHPNAQQGIPSLCYLTDITAENMSANNIVTETITSAVTNNSIVKHYTYAYNAERYPSRIITRYAVNDEMVVTDLEWD</sequence>
<proteinExistence type="predicted"/>
<feature type="transmembrane region" description="Helical" evidence="1">
    <location>
        <begin position="16"/>
        <end position="37"/>
    </location>
</feature>
<keyword evidence="1" id="KW-0812">Transmembrane</keyword>
<protein>
    <recommendedName>
        <fullName evidence="4">YD repeat-containing protein</fullName>
    </recommendedName>
</protein>
<dbReference type="EMBL" id="FNBN01000007">
    <property type="protein sequence ID" value="SDG88701.1"/>
    <property type="molecule type" value="Genomic_DNA"/>
</dbReference>
<dbReference type="Proteomes" id="UP000199045">
    <property type="component" value="Unassembled WGS sequence"/>
</dbReference>
<keyword evidence="1" id="KW-0472">Membrane</keyword>
<keyword evidence="1" id="KW-1133">Transmembrane helix</keyword>
<gene>
    <name evidence="2" type="ORF">SAMN04488121_107118</name>
</gene>
<reference evidence="3" key="1">
    <citation type="submission" date="2016-10" db="EMBL/GenBank/DDBJ databases">
        <authorList>
            <person name="Varghese N."/>
            <person name="Submissions S."/>
        </authorList>
    </citation>
    <scope>NUCLEOTIDE SEQUENCE [LARGE SCALE GENOMIC DNA]</scope>
    <source>
        <strain evidence="3">DSM 527</strain>
    </source>
</reference>
<organism evidence="2 3">
    <name type="scientific">Chitinophaga filiformis</name>
    <name type="common">Myxococcus filiformis</name>
    <name type="synonym">Flexibacter filiformis</name>
    <dbReference type="NCBI Taxonomy" id="104663"/>
    <lineage>
        <taxon>Bacteria</taxon>
        <taxon>Pseudomonadati</taxon>
        <taxon>Bacteroidota</taxon>
        <taxon>Chitinophagia</taxon>
        <taxon>Chitinophagales</taxon>
        <taxon>Chitinophagaceae</taxon>
        <taxon>Chitinophaga</taxon>
    </lineage>
</organism>
<feature type="transmembrane region" description="Helical" evidence="1">
    <location>
        <begin position="58"/>
        <end position="75"/>
    </location>
</feature>
<evidence type="ECO:0000313" key="3">
    <source>
        <dbReference type="Proteomes" id="UP000199045"/>
    </source>
</evidence>
<dbReference type="STRING" id="104663.SAMN04488121_107118"/>
<evidence type="ECO:0000313" key="2">
    <source>
        <dbReference type="EMBL" id="SDG88701.1"/>
    </source>
</evidence>
<evidence type="ECO:0000256" key="1">
    <source>
        <dbReference type="SAM" id="Phobius"/>
    </source>
</evidence>
<evidence type="ECO:0008006" key="4">
    <source>
        <dbReference type="Google" id="ProtNLM"/>
    </source>
</evidence>
<dbReference type="AlphaFoldDB" id="A0A1G7XX15"/>